<feature type="domain" description="CobQ/CobB/MinD/ParA nucleotide binding" evidence="1">
    <location>
        <begin position="121"/>
        <end position="331"/>
    </location>
</feature>
<dbReference type="OrthoDB" id="9804460at2"/>
<dbReference type="AlphaFoldDB" id="A0A1I5WC74"/>
<reference evidence="2 3" key="1">
    <citation type="submission" date="2016-10" db="EMBL/GenBank/DDBJ databases">
        <authorList>
            <person name="de Groot N.N."/>
        </authorList>
    </citation>
    <scope>NUCLEOTIDE SEQUENCE [LARGE SCALE GENOMIC DNA]</scope>
    <source>
        <strain evidence="2 3">DSM 19547</strain>
    </source>
</reference>
<dbReference type="CDD" id="cd02042">
    <property type="entry name" value="ParAB_family"/>
    <property type="match status" value="1"/>
</dbReference>
<accession>A0A1I5WC74</accession>
<dbReference type="InterPro" id="IPR027417">
    <property type="entry name" value="P-loop_NTPase"/>
</dbReference>
<dbReference type="Gene3D" id="3.40.50.300">
    <property type="entry name" value="P-loop containing nucleotide triphosphate hydrolases"/>
    <property type="match status" value="1"/>
</dbReference>
<evidence type="ECO:0000313" key="3">
    <source>
        <dbReference type="Proteomes" id="UP000199356"/>
    </source>
</evidence>
<evidence type="ECO:0000313" key="2">
    <source>
        <dbReference type="EMBL" id="SFQ17237.1"/>
    </source>
</evidence>
<dbReference type="EMBL" id="FOXA01000043">
    <property type="protein sequence ID" value="SFQ17237.1"/>
    <property type="molecule type" value="Genomic_DNA"/>
</dbReference>
<gene>
    <name evidence="2" type="ORF">SAMN04488047_14314</name>
</gene>
<organism evidence="2 3">
    <name type="scientific">Tranquillimonas alkanivorans</name>
    <dbReference type="NCBI Taxonomy" id="441119"/>
    <lineage>
        <taxon>Bacteria</taxon>
        <taxon>Pseudomonadati</taxon>
        <taxon>Pseudomonadota</taxon>
        <taxon>Alphaproteobacteria</taxon>
        <taxon>Rhodobacterales</taxon>
        <taxon>Roseobacteraceae</taxon>
        <taxon>Tranquillimonas</taxon>
    </lineage>
</organism>
<keyword evidence="3" id="KW-1185">Reference proteome</keyword>
<dbReference type="STRING" id="441119.SAMN04488047_14314"/>
<protein>
    <submittedName>
        <fullName evidence="2">CobQ/CobB/MinD/ParA nucleotide binding domain-containing protein</fullName>
    </submittedName>
</protein>
<evidence type="ECO:0000259" key="1">
    <source>
        <dbReference type="Pfam" id="PF01656"/>
    </source>
</evidence>
<dbReference type="SUPFAM" id="SSF52540">
    <property type="entry name" value="P-loop containing nucleoside triphosphate hydrolases"/>
    <property type="match status" value="1"/>
</dbReference>
<dbReference type="PANTHER" id="PTHR13696">
    <property type="entry name" value="P-LOOP CONTAINING NUCLEOSIDE TRIPHOSPHATE HYDROLASE"/>
    <property type="match status" value="1"/>
</dbReference>
<sequence length="465" mass="52018">MMDGQATGLRPPLPTSTPRFAKTMVARLNQRPSGKSREKDLDRSERVWTVTEFCKLSGVPKRIVEKVLDHPDAPVLEKPNRDRVMTTRQSLHLRALIQLIYPKDYPSLINWRDPSVQPPVVATAALKGGTAKSTLAVHLAVGAAVRQGLRVGIIDADGQKTATLYLSASLSEVMNTEGATYPDFVAVPKESDVARYEIADQRLHSYWRPTFWPGVKLMPAGGRIGMADQHMTVYRLKNFDDDPRLWLRQTLERWMSANPAKTRLEDCWKDGRFDKRAFDLGLDETLDLIVIDCPPNISLSMIGVLLAADSLVVPQTVRNIDLATLQAFMGSIDEVHRSAVTSDGYEDLNYQAVPSFMLPTMVNRAADMESISELVAYAPDVVCPVFYPRSDAVSNPAANYETFFSHKPDRSRREGHARFLRNVHAVNDAILSKVCPWAGSTGDANDFIRREYVDETGEVFVQDWT</sequence>
<dbReference type="InterPro" id="IPR050678">
    <property type="entry name" value="DNA_Partitioning_ATPase"/>
</dbReference>
<dbReference type="PANTHER" id="PTHR13696:SF52">
    <property type="entry name" value="PARA FAMILY PROTEIN CT_582"/>
    <property type="match status" value="1"/>
</dbReference>
<dbReference type="InterPro" id="IPR002586">
    <property type="entry name" value="CobQ/CobB/MinD/ParA_Nub-bd_dom"/>
</dbReference>
<dbReference type="Pfam" id="PF01656">
    <property type="entry name" value="CbiA"/>
    <property type="match status" value="1"/>
</dbReference>
<name>A0A1I5WC74_9RHOB</name>
<dbReference type="RefSeq" id="WP_093425672.1">
    <property type="nucleotide sequence ID" value="NZ_FOXA01000043.1"/>
</dbReference>
<dbReference type="Proteomes" id="UP000199356">
    <property type="component" value="Unassembled WGS sequence"/>
</dbReference>
<proteinExistence type="predicted"/>